<dbReference type="RefSeq" id="WP_250195858.1">
    <property type="nucleotide sequence ID" value="NZ_CP097635.1"/>
</dbReference>
<evidence type="ECO:0000256" key="3">
    <source>
        <dbReference type="ARBA" id="ARBA00022989"/>
    </source>
</evidence>
<sequence length="348" mass="36098">MFIWIGNQLDTVLNGYVLASVTGLMAALGPIALSALTLWIGLYGWAVLRGQAPEALPAFVWQCFKHGLILALALQAGLYVQTIADVANGLANGVSALFLPAAVNASTAATPYALLDDFATRAIELVVEIMKDASWLRLDLLFASAVVAIGNAVFLCVALFVVTLSKLLLAFVIAVGPLFVLSLAWRPTARFFDSWLSMVLNTAVLTWFTFFALGLSVYVGDAVVQAVRDQGGFQGATFNVVAESLKYCVVMVLMAIICFQAPGLAAALTGGAPVQQGLQMVQNAMMIAGLRSISSSRSAPAGAAQGGTVRAGAGLLGAARALSTPGAGAGASSPRTPAYRRAALRGLS</sequence>
<feature type="transmembrane region" description="Helical" evidence="5">
    <location>
        <begin position="198"/>
        <end position="219"/>
    </location>
</feature>
<evidence type="ECO:0000256" key="4">
    <source>
        <dbReference type="ARBA" id="ARBA00023136"/>
    </source>
</evidence>
<evidence type="ECO:0000256" key="5">
    <source>
        <dbReference type="SAM" id="Phobius"/>
    </source>
</evidence>
<evidence type="ECO:0000313" key="6">
    <source>
        <dbReference type="EMBL" id="URI07625.1"/>
    </source>
</evidence>
<keyword evidence="2 5" id="KW-0812">Transmembrane</keyword>
<proteinExistence type="predicted"/>
<dbReference type="Pfam" id="PF04610">
    <property type="entry name" value="TrbL"/>
    <property type="match status" value="1"/>
</dbReference>
<feature type="transmembrane region" description="Helical" evidence="5">
    <location>
        <begin position="249"/>
        <end position="270"/>
    </location>
</feature>
<comment type="subcellular location">
    <subcellularLocation>
        <location evidence="1">Membrane</location>
        <topology evidence="1">Multi-pass membrane protein</topology>
    </subcellularLocation>
</comment>
<evidence type="ECO:0000313" key="7">
    <source>
        <dbReference type="Proteomes" id="UP001056201"/>
    </source>
</evidence>
<evidence type="ECO:0000256" key="1">
    <source>
        <dbReference type="ARBA" id="ARBA00004141"/>
    </source>
</evidence>
<feature type="transmembrane region" description="Helical" evidence="5">
    <location>
        <begin position="167"/>
        <end position="186"/>
    </location>
</feature>
<protein>
    <submittedName>
        <fullName evidence="6">Type IV secretion system protein</fullName>
    </submittedName>
</protein>
<dbReference type="EMBL" id="CP097635">
    <property type="protein sequence ID" value="URI07625.1"/>
    <property type="molecule type" value="Genomic_DNA"/>
</dbReference>
<dbReference type="Proteomes" id="UP001056201">
    <property type="component" value="Chromosome 1"/>
</dbReference>
<dbReference type="InterPro" id="IPR007688">
    <property type="entry name" value="Conjugal_tfr_TrbL/VirB6"/>
</dbReference>
<gene>
    <name evidence="6" type="ORF">MW290_03100</name>
</gene>
<accession>A0ABY4S8K6</accession>
<keyword evidence="4 5" id="KW-0472">Membrane</keyword>
<feature type="transmembrane region" description="Helical" evidence="5">
    <location>
        <begin position="16"/>
        <end position="42"/>
    </location>
</feature>
<name>A0ABY4S8K6_AQUTE</name>
<reference evidence="6" key="1">
    <citation type="submission" date="2022-05" db="EMBL/GenBank/DDBJ databases">
        <title>An RpoN-dependent PEP-CTERM gene is involved in floc formation of an Aquincola tertiaricarbonis strain.</title>
        <authorList>
            <person name="Qiu D."/>
            <person name="Xia M."/>
        </authorList>
    </citation>
    <scope>NUCLEOTIDE SEQUENCE</scope>
    <source>
        <strain evidence="6">RN12</strain>
    </source>
</reference>
<keyword evidence="7" id="KW-1185">Reference proteome</keyword>
<evidence type="ECO:0000256" key="2">
    <source>
        <dbReference type="ARBA" id="ARBA00022692"/>
    </source>
</evidence>
<keyword evidence="3 5" id="KW-1133">Transmembrane helix</keyword>
<organism evidence="6 7">
    <name type="scientific">Aquincola tertiaricarbonis</name>
    <dbReference type="NCBI Taxonomy" id="391953"/>
    <lineage>
        <taxon>Bacteria</taxon>
        <taxon>Pseudomonadati</taxon>
        <taxon>Pseudomonadota</taxon>
        <taxon>Betaproteobacteria</taxon>
        <taxon>Burkholderiales</taxon>
        <taxon>Sphaerotilaceae</taxon>
        <taxon>Aquincola</taxon>
    </lineage>
</organism>
<feature type="transmembrane region" description="Helical" evidence="5">
    <location>
        <begin position="140"/>
        <end position="161"/>
    </location>
</feature>